<feature type="site" description="Contributes to redox potential value" evidence="4">
    <location>
        <position position="33"/>
    </location>
</feature>
<feature type="site" description="Contributes to redox potential value" evidence="4">
    <location>
        <position position="32"/>
    </location>
</feature>
<dbReference type="STRING" id="945553.A0A0D2MC21"/>
<evidence type="ECO:0000256" key="2">
    <source>
        <dbReference type="ARBA" id="ARBA00023157"/>
    </source>
</evidence>
<accession>A0A0D2MC21</accession>
<evidence type="ECO:0000313" key="7">
    <source>
        <dbReference type="EMBL" id="KJA20983.1"/>
    </source>
</evidence>
<evidence type="ECO:0000256" key="1">
    <source>
        <dbReference type="ARBA" id="ARBA00020570"/>
    </source>
</evidence>
<dbReference type="InterPro" id="IPR013766">
    <property type="entry name" value="Thioredoxin_domain"/>
</dbReference>
<feature type="disulfide bond" description="Redox-active" evidence="5">
    <location>
        <begin position="31"/>
        <end position="34"/>
    </location>
</feature>
<sequence length="112" mass="11850">MPVKTIASLAEFRALINAETPVVVDFWATWCGPCRVISPVFERLADAPGAAAALAFAKVDTDEQADVAAEVGIRAMPTFILFHKGNKVAEVVGANPQKLDELIKQGVSLTAA</sequence>
<dbReference type="OMA" id="WCIPSVF"/>
<dbReference type="InterPro" id="IPR017937">
    <property type="entry name" value="Thioredoxin_CS"/>
</dbReference>
<dbReference type="NCBIfam" id="TIGR01068">
    <property type="entry name" value="thioredoxin"/>
    <property type="match status" value="1"/>
</dbReference>
<reference evidence="8" key="1">
    <citation type="submission" date="2014-04" db="EMBL/GenBank/DDBJ databases">
        <title>Evolutionary Origins and Diversification of the Mycorrhizal Mutualists.</title>
        <authorList>
            <consortium name="DOE Joint Genome Institute"/>
            <consortium name="Mycorrhizal Genomics Consortium"/>
            <person name="Kohler A."/>
            <person name="Kuo A."/>
            <person name="Nagy L.G."/>
            <person name="Floudas D."/>
            <person name="Copeland A."/>
            <person name="Barry K.W."/>
            <person name="Cichocki N."/>
            <person name="Veneault-Fourrey C."/>
            <person name="LaButti K."/>
            <person name="Lindquist E.A."/>
            <person name="Lipzen A."/>
            <person name="Lundell T."/>
            <person name="Morin E."/>
            <person name="Murat C."/>
            <person name="Riley R."/>
            <person name="Ohm R."/>
            <person name="Sun H."/>
            <person name="Tunlid A."/>
            <person name="Henrissat B."/>
            <person name="Grigoriev I.V."/>
            <person name="Hibbett D.S."/>
            <person name="Martin F."/>
        </authorList>
    </citation>
    <scope>NUCLEOTIDE SEQUENCE [LARGE SCALE GENOMIC DNA]</scope>
    <source>
        <strain evidence="8">FD-334 SS-4</strain>
    </source>
</reference>
<evidence type="ECO:0000256" key="4">
    <source>
        <dbReference type="PIRSR" id="PIRSR000077-1"/>
    </source>
</evidence>
<dbReference type="InterPro" id="IPR005746">
    <property type="entry name" value="Thioredoxin"/>
</dbReference>
<dbReference type="PROSITE" id="PS00194">
    <property type="entry name" value="THIOREDOXIN_1"/>
    <property type="match status" value="1"/>
</dbReference>
<name>A0A0D2MC21_HYPSF</name>
<organism evidence="7 8">
    <name type="scientific">Hypholoma sublateritium (strain FD-334 SS-4)</name>
    <dbReference type="NCBI Taxonomy" id="945553"/>
    <lineage>
        <taxon>Eukaryota</taxon>
        <taxon>Fungi</taxon>
        <taxon>Dikarya</taxon>
        <taxon>Basidiomycota</taxon>
        <taxon>Agaricomycotina</taxon>
        <taxon>Agaricomycetes</taxon>
        <taxon>Agaricomycetidae</taxon>
        <taxon>Agaricales</taxon>
        <taxon>Agaricineae</taxon>
        <taxon>Strophariaceae</taxon>
        <taxon>Hypholoma</taxon>
    </lineage>
</organism>
<feature type="active site" description="Nucleophile" evidence="4">
    <location>
        <position position="34"/>
    </location>
</feature>
<dbReference type="AlphaFoldDB" id="A0A0D2MC21"/>
<evidence type="ECO:0000259" key="6">
    <source>
        <dbReference type="PROSITE" id="PS51352"/>
    </source>
</evidence>
<gene>
    <name evidence="7" type="ORF">HYPSUDRAFT_68118</name>
</gene>
<keyword evidence="2 5" id="KW-1015">Disulfide bond</keyword>
<proteinExistence type="inferred from homology"/>
<dbReference type="InterPro" id="IPR036249">
    <property type="entry name" value="Thioredoxin-like_sf"/>
</dbReference>
<evidence type="ECO:0000256" key="5">
    <source>
        <dbReference type="PIRSR" id="PIRSR000077-4"/>
    </source>
</evidence>
<feature type="site" description="Deprotonates C-terminal active site Cys" evidence="4">
    <location>
        <position position="25"/>
    </location>
</feature>
<keyword evidence="5" id="KW-0676">Redox-active center</keyword>
<dbReference type="FunFam" id="3.40.30.10:FF:000245">
    <property type="entry name" value="Thioredoxin"/>
    <property type="match status" value="1"/>
</dbReference>
<dbReference type="Gene3D" id="3.40.30.10">
    <property type="entry name" value="Glutaredoxin"/>
    <property type="match status" value="1"/>
</dbReference>
<dbReference type="PROSITE" id="PS51352">
    <property type="entry name" value="THIOREDOXIN_2"/>
    <property type="match status" value="1"/>
</dbReference>
<dbReference type="OrthoDB" id="2121326at2759"/>
<evidence type="ECO:0000256" key="3">
    <source>
        <dbReference type="PIRNR" id="PIRNR000077"/>
    </source>
</evidence>
<keyword evidence="8" id="KW-1185">Reference proteome</keyword>
<dbReference type="EMBL" id="KN817562">
    <property type="protein sequence ID" value="KJA20983.1"/>
    <property type="molecule type" value="Genomic_DNA"/>
</dbReference>
<dbReference type="Proteomes" id="UP000054270">
    <property type="component" value="Unassembled WGS sequence"/>
</dbReference>
<dbReference type="PIRSF" id="PIRSF000077">
    <property type="entry name" value="Thioredoxin"/>
    <property type="match status" value="1"/>
</dbReference>
<dbReference type="SUPFAM" id="SSF52833">
    <property type="entry name" value="Thioredoxin-like"/>
    <property type="match status" value="1"/>
</dbReference>
<dbReference type="PRINTS" id="PR00421">
    <property type="entry name" value="THIOREDOXIN"/>
</dbReference>
<dbReference type="PANTHER" id="PTHR46115">
    <property type="entry name" value="THIOREDOXIN-LIKE PROTEIN 1"/>
    <property type="match status" value="1"/>
</dbReference>
<feature type="active site" description="Nucleophile" evidence="4">
    <location>
        <position position="31"/>
    </location>
</feature>
<dbReference type="GO" id="GO:0015035">
    <property type="term" value="F:protein-disulfide reductase activity"/>
    <property type="evidence" value="ECO:0007669"/>
    <property type="project" value="InterPro"/>
</dbReference>
<evidence type="ECO:0000313" key="8">
    <source>
        <dbReference type="Proteomes" id="UP000054270"/>
    </source>
</evidence>
<dbReference type="CDD" id="cd02947">
    <property type="entry name" value="TRX_family"/>
    <property type="match status" value="1"/>
</dbReference>
<protein>
    <recommendedName>
        <fullName evidence="1 3">Thioredoxin</fullName>
    </recommendedName>
</protein>
<comment type="similarity">
    <text evidence="3">Belongs to the thioredoxin family.</text>
</comment>
<dbReference type="Pfam" id="PF00085">
    <property type="entry name" value="Thioredoxin"/>
    <property type="match status" value="1"/>
</dbReference>
<feature type="domain" description="Thioredoxin" evidence="6">
    <location>
        <begin position="1"/>
        <end position="108"/>
    </location>
</feature>